<feature type="domain" description="FAD-binding FR-type" evidence="15">
    <location>
        <begin position="126"/>
        <end position="241"/>
    </location>
</feature>
<dbReference type="EC" id="1.16.1.9" evidence="3"/>
<proteinExistence type="inferred from homology"/>
<evidence type="ECO:0000256" key="2">
    <source>
        <dbReference type="ARBA" id="ARBA00006278"/>
    </source>
</evidence>
<keyword evidence="8 14" id="KW-1133">Transmembrane helix</keyword>
<dbReference type="InterPro" id="IPR039261">
    <property type="entry name" value="FNR_nucleotide-bd"/>
</dbReference>
<evidence type="ECO:0000256" key="6">
    <source>
        <dbReference type="ARBA" id="ARBA00022692"/>
    </source>
</evidence>
<dbReference type="Proteomes" id="UP001320420">
    <property type="component" value="Unassembled WGS sequence"/>
</dbReference>
<keyword evidence="7" id="KW-0249">Electron transport</keyword>
<dbReference type="SFLD" id="SFLDS00052">
    <property type="entry name" value="Ferric_Reductase_Domain"/>
    <property type="match status" value="1"/>
</dbReference>
<dbReference type="InterPro" id="IPR013121">
    <property type="entry name" value="Fe_red_NAD-bd_6"/>
</dbReference>
<keyword evidence="17" id="KW-1185">Reference proteome</keyword>
<dbReference type="GO" id="GO:0052851">
    <property type="term" value="F:ferric-chelate reductase (NADPH) activity"/>
    <property type="evidence" value="ECO:0007669"/>
    <property type="project" value="UniProtKB-EC"/>
</dbReference>
<evidence type="ECO:0000256" key="10">
    <source>
        <dbReference type="ARBA" id="ARBA00023065"/>
    </source>
</evidence>
<keyword evidence="4" id="KW-0813">Transport</keyword>
<dbReference type="GO" id="GO:0015677">
    <property type="term" value="P:copper ion import"/>
    <property type="evidence" value="ECO:0007669"/>
    <property type="project" value="TreeGrafter"/>
</dbReference>
<sequence>MAVCVFFGLKNTPLGPVAAVAHTKLNILHRLVGYTTVFLVILHAVFYTVHFGRQSRWATLIEEGNLEGLVAGALMLILLMGIFRHRSYEVFYVSHIVGFVAVVTLTGLHRPDWAKKLPILMLCIACMWTVDRVIRAARTLYNLVNNQATFYPLPGGGTRLVLKKPGPKVALPGSHGFLWIPRIHLYQSHPFSIVNNGPLGLELIIKPHGGFTKAVSNLAAQHPGSAQWASMDGPYGLLPDTRVYDKLILVSGGSGAAFTFGLMNRTLNSKEGDKPQSIDFAWAVKRTEHLSWFYEHLKTLTKTEQDVNLKLYVTSEGASASPGAATRTTIAPAQVQSSIESLPLRKQATFDYKTITEVDDSTSRVLDEQAANIKFGKMDARTVILEAMQGVGKDQRVLFAACGPKALMDAVRDSADHYRIEPGYRIDVHCEDFGS</sequence>
<dbReference type="PANTHER" id="PTHR32361">
    <property type="entry name" value="FERRIC/CUPRIC REDUCTASE TRANSMEMBRANE COMPONENT"/>
    <property type="match status" value="1"/>
</dbReference>
<name>A0AAN9YUD7_9PEZI</name>
<evidence type="ECO:0000256" key="1">
    <source>
        <dbReference type="ARBA" id="ARBA00004651"/>
    </source>
</evidence>
<evidence type="ECO:0000259" key="15">
    <source>
        <dbReference type="PROSITE" id="PS51384"/>
    </source>
</evidence>
<dbReference type="Gene3D" id="3.40.50.80">
    <property type="entry name" value="Nucleotide-binding domain of ferredoxin-NADP reductase (FNR) module"/>
    <property type="match status" value="1"/>
</dbReference>
<gene>
    <name evidence="16" type="ORF">SLS62_003859</name>
</gene>
<evidence type="ECO:0000256" key="5">
    <source>
        <dbReference type="ARBA" id="ARBA00022475"/>
    </source>
</evidence>
<dbReference type="InterPro" id="IPR017927">
    <property type="entry name" value="FAD-bd_FR_type"/>
</dbReference>
<evidence type="ECO:0000256" key="7">
    <source>
        <dbReference type="ARBA" id="ARBA00022982"/>
    </source>
</evidence>
<dbReference type="InterPro" id="IPR017938">
    <property type="entry name" value="Riboflavin_synthase-like_b-brl"/>
</dbReference>
<comment type="subcellular location">
    <subcellularLocation>
        <location evidence="1">Cell membrane</location>
        <topology evidence="1">Multi-pass membrane protein</topology>
    </subcellularLocation>
</comment>
<feature type="transmembrane region" description="Helical" evidence="14">
    <location>
        <begin position="90"/>
        <end position="108"/>
    </location>
</feature>
<accession>A0AAN9YUD7</accession>
<dbReference type="PROSITE" id="PS51384">
    <property type="entry name" value="FAD_FR"/>
    <property type="match status" value="1"/>
</dbReference>
<dbReference type="SUPFAM" id="SSF63380">
    <property type="entry name" value="Riboflavin synthase domain-like"/>
    <property type="match status" value="1"/>
</dbReference>
<keyword evidence="9" id="KW-0560">Oxidoreductase</keyword>
<feature type="transmembrane region" description="Helical" evidence="14">
    <location>
        <begin position="31"/>
        <end position="52"/>
    </location>
</feature>
<evidence type="ECO:0000256" key="4">
    <source>
        <dbReference type="ARBA" id="ARBA00022448"/>
    </source>
</evidence>
<dbReference type="GO" id="GO:0006826">
    <property type="term" value="P:iron ion transport"/>
    <property type="evidence" value="ECO:0007669"/>
    <property type="project" value="UniProtKB-ARBA"/>
</dbReference>
<evidence type="ECO:0000256" key="11">
    <source>
        <dbReference type="ARBA" id="ARBA00023136"/>
    </source>
</evidence>
<dbReference type="GO" id="GO:0005886">
    <property type="term" value="C:plasma membrane"/>
    <property type="evidence" value="ECO:0007669"/>
    <property type="project" value="UniProtKB-SubCell"/>
</dbReference>
<evidence type="ECO:0000256" key="9">
    <source>
        <dbReference type="ARBA" id="ARBA00023002"/>
    </source>
</evidence>
<evidence type="ECO:0000256" key="8">
    <source>
        <dbReference type="ARBA" id="ARBA00022989"/>
    </source>
</evidence>
<evidence type="ECO:0000256" key="14">
    <source>
        <dbReference type="SAM" id="Phobius"/>
    </source>
</evidence>
<evidence type="ECO:0000256" key="12">
    <source>
        <dbReference type="ARBA" id="ARBA00023180"/>
    </source>
</evidence>
<evidence type="ECO:0000313" key="17">
    <source>
        <dbReference type="Proteomes" id="UP001320420"/>
    </source>
</evidence>
<keyword evidence="6 14" id="KW-0812">Transmembrane</keyword>
<reference evidence="16 17" key="1">
    <citation type="submission" date="2024-02" db="EMBL/GenBank/DDBJ databases">
        <title>De novo assembly and annotation of 12 fungi associated with fruit tree decline syndrome in Ontario, Canada.</title>
        <authorList>
            <person name="Sulman M."/>
            <person name="Ellouze W."/>
            <person name="Ilyukhin E."/>
        </authorList>
    </citation>
    <scope>NUCLEOTIDE SEQUENCE [LARGE SCALE GENOMIC DNA]</scope>
    <source>
        <strain evidence="16 17">M11/M66-122</strain>
    </source>
</reference>
<comment type="catalytic activity">
    <reaction evidence="13">
        <text>2 a Fe(II)-siderophore + NADP(+) + H(+) = 2 a Fe(III)-siderophore + NADPH</text>
        <dbReference type="Rhea" id="RHEA:28795"/>
        <dbReference type="Rhea" id="RHEA-COMP:11342"/>
        <dbReference type="Rhea" id="RHEA-COMP:11344"/>
        <dbReference type="ChEBI" id="CHEBI:15378"/>
        <dbReference type="ChEBI" id="CHEBI:29033"/>
        <dbReference type="ChEBI" id="CHEBI:29034"/>
        <dbReference type="ChEBI" id="CHEBI:57783"/>
        <dbReference type="ChEBI" id="CHEBI:58349"/>
        <dbReference type="EC" id="1.16.1.9"/>
    </reaction>
</comment>
<dbReference type="AlphaFoldDB" id="A0AAN9YUD7"/>
<keyword evidence="10" id="KW-0406">Ion transport</keyword>
<protein>
    <recommendedName>
        <fullName evidence="3">ferric-chelate reductase (NADPH)</fullName>
        <ecNumber evidence="3">1.16.1.9</ecNumber>
    </recommendedName>
</protein>
<dbReference type="PANTHER" id="PTHR32361:SF9">
    <property type="entry name" value="FERRIC REDUCTASE TRANSMEMBRANE COMPONENT 3-RELATED"/>
    <property type="match status" value="1"/>
</dbReference>
<dbReference type="Pfam" id="PF01794">
    <property type="entry name" value="Ferric_reduct"/>
    <property type="match status" value="1"/>
</dbReference>
<dbReference type="SFLD" id="SFLDG01168">
    <property type="entry name" value="Ferric_reductase_subgroup_(FRE"/>
    <property type="match status" value="1"/>
</dbReference>
<dbReference type="Pfam" id="PF08022">
    <property type="entry name" value="FAD_binding_8"/>
    <property type="match status" value="1"/>
</dbReference>
<dbReference type="EMBL" id="JAKJXP020000022">
    <property type="protein sequence ID" value="KAK7754280.1"/>
    <property type="molecule type" value="Genomic_DNA"/>
</dbReference>
<dbReference type="InterPro" id="IPR051410">
    <property type="entry name" value="Ferric/Cupric_Reductase"/>
</dbReference>
<dbReference type="InterPro" id="IPR013112">
    <property type="entry name" value="FAD-bd_8"/>
</dbReference>
<evidence type="ECO:0000256" key="3">
    <source>
        <dbReference type="ARBA" id="ARBA00012668"/>
    </source>
</evidence>
<dbReference type="CDD" id="cd06186">
    <property type="entry name" value="NOX_Duox_like_FAD_NADP"/>
    <property type="match status" value="1"/>
</dbReference>
<evidence type="ECO:0000256" key="13">
    <source>
        <dbReference type="ARBA" id="ARBA00048483"/>
    </source>
</evidence>
<dbReference type="SUPFAM" id="SSF52343">
    <property type="entry name" value="Ferredoxin reductase-like, C-terminal NADP-linked domain"/>
    <property type="match status" value="1"/>
</dbReference>
<evidence type="ECO:0000313" key="16">
    <source>
        <dbReference type="EMBL" id="KAK7754280.1"/>
    </source>
</evidence>
<keyword evidence="11 14" id="KW-0472">Membrane</keyword>
<comment type="caution">
    <text evidence="16">The sequence shown here is derived from an EMBL/GenBank/DDBJ whole genome shotgun (WGS) entry which is preliminary data.</text>
</comment>
<dbReference type="GO" id="GO:0006879">
    <property type="term" value="P:intracellular iron ion homeostasis"/>
    <property type="evidence" value="ECO:0007669"/>
    <property type="project" value="TreeGrafter"/>
</dbReference>
<keyword evidence="5" id="KW-1003">Cell membrane</keyword>
<feature type="transmembrane region" description="Helical" evidence="14">
    <location>
        <begin position="64"/>
        <end position="84"/>
    </location>
</feature>
<comment type="similarity">
    <text evidence="2">Belongs to the ferric reductase (FRE) family.</text>
</comment>
<dbReference type="Pfam" id="PF08030">
    <property type="entry name" value="NAD_binding_6"/>
    <property type="match status" value="1"/>
</dbReference>
<keyword evidence="12" id="KW-0325">Glycoprotein</keyword>
<dbReference type="InterPro" id="IPR013130">
    <property type="entry name" value="Fe3_Rdtase_TM_dom"/>
</dbReference>
<organism evidence="16 17">
    <name type="scientific">Diatrype stigma</name>
    <dbReference type="NCBI Taxonomy" id="117547"/>
    <lineage>
        <taxon>Eukaryota</taxon>
        <taxon>Fungi</taxon>
        <taxon>Dikarya</taxon>
        <taxon>Ascomycota</taxon>
        <taxon>Pezizomycotina</taxon>
        <taxon>Sordariomycetes</taxon>
        <taxon>Xylariomycetidae</taxon>
        <taxon>Xylariales</taxon>
        <taxon>Diatrypaceae</taxon>
        <taxon>Diatrype</taxon>
    </lineage>
</organism>